<comment type="caution">
    <text evidence="2">The sequence shown here is derived from an EMBL/GenBank/DDBJ whole genome shotgun (WGS) entry which is preliminary data.</text>
</comment>
<feature type="transmembrane region" description="Helical" evidence="1">
    <location>
        <begin position="660"/>
        <end position="685"/>
    </location>
</feature>
<feature type="transmembrane region" description="Helical" evidence="1">
    <location>
        <begin position="576"/>
        <end position="598"/>
    </location>
</feature>
<name>A0A835MVS6_9ROSI</name>
<keyword evidence="1" id="KW-0472">Membrane</keyword>
<dbReference type="Pfam" id="PF04842">
    <property type="entry name" value="DUF639"/>
    <property type="match status" value="1"/>
</dbReference>
<organism evidence="2 3">
    <name type="scientific">Salix dunnii</name>
    <dbReference type="NCBI Taxonomy" id="1413687"/>
    <lineage>
        <taxon>Eukaryota</taxon>
        <taxon>Viridiplantae</taxon>
        <taxon>Streptophyta</taxon>
        <taxon>Embryophyta</taxon>
        <taxon>Tracheophyta</taxon>
        <taxon>Spermatophyta</taxon>
        <taxon>Magnoliopsida</taxon>
        <taxon>eudicotyledons</taxon>
        <taxon>Gunneridae</taxon>
        <taxon>Pentapetalae</taxon>
        <taxon>rosids</taxon>
        <taxon>fabids</taxon>
        <taxon>Malpighiales</taxon>
        <taxon>Salicaceae</taxon>
        <taxon>Saliceae</taxon>
        <taxon>Salix</taxon>
    </lineage>
</organism>
<dbReference type="InterPro" id="IPR006927">
    <property type="entry name" value="DUF639"/>
</dbReference>
<keyword evidence="1" id="KW-0812">Transmembrane</keyword>
<evidence type="ECO:0000313" key="3">
    <source>
        <dbReference type="Proteomes" id="UP000657918"/>
    </source>
</evidence>
<dbReference type="PANTHER" id="PTHR31860">
    <property type="entry name" value="HEAT-INDUCIBLE TRANSCRIPTION REPRESSOR (DUF639)-RELATED"/>
    <property type="match status" value="1"/>
</dbReference>
<keyword evidence="1" id="KW-1133">Transmembrane helix</keyword>
<dbReference type="PANTHER" id="PTHR31860:SF6">
    <property type="entry name" value="HEAT-INDUCIBLE TRANSCRIPTION REPRESSOR (DUF639)"/>
    <property type="match status" value="1"/>
</dbReference>
<dbReference type="OrthoDB" id="2016709at2759"/>
<dbReference type="EMBL" id="JADGMS010000012">
    <property type="protein sequence ID" value="KAF9671378.1"/>
    <property type="molecule type" value="Genomic_DNA"/>
</dbReference>
<evidence type="ECO:0000256" key="1">
    <source>
        <dbReference type="SAM" id="Phobius"/>
    </source>
</evidence>
<dbReference type="AlphaFoldDB" id="A0A835MVS6"/>
<reference evidence="2 3" key="1">
    <citation type="submission" date="2020-10" db="EMBL/GenBank/DDBJ databases">
        <title>Plant Genome Project.</title>
        <authorList>
            <person name="Zhang R.-G."/>
        </authorList>
    </citation>
    <scope>NUCLEOTIDE SEQUENCE [LARGE SCALE GENOMIC DNA]</scope>
    <source>
        <strain evidence="2">FAFU-HL-1</strain>
        <tissue evidence="2">Leaf</tissue>
    </source>
</reference>
<evidence type="ECO:0000313" key="2">
    <source>
        <dbReference type="EMBL" id="KAF9671378.1"/>
    </source>
</evidence>
<dbReference type="Proteomes" id="UP000657918">
    <property type="component" value="Unassembled WGS sequence"/>
</dbReference>
<sequence length="732" mass="82200">MATPTVSKTRSMLEGLVREGSFKWLFGKRSYFNEELEEMERSPSAGRNWIAELSPLANLVVRRCSKILGISASELQESFNAEASDSLKHPSCYARNFLEYCCFRALALSTQVTGHLADKKFRQLIYDMMLAWETPAVASQPLLNVDEDLTVGLEAFSRIAPAVPIIANVIISENLFEVLTMGTDGRLQFSIYEKYLSGLERAIKKMKTQSDSSLLSTVRLSRREKILEVDGTVTTQPVLEHASAYIHSKEVSIHTDGENSLTSDHYLLFNLCLVSAVNYHVHAGRVTLTDHALYYEAFRVVSYDKPKTYDLAEDLKQIVNPVLTGPWGTRLFDKAVLYKSISLSEPAVIEFPELKGHTRRDYWLAIIREILFVHRFIKKFKISGVERDEALSLAVLGILRLQAIQEIISVNSVHCETLLMFNLCDQLPGGDLILETLANISSLRKLDRTNSDKTGSGMHSISALSMVSNLGFVLGTSSTDLNEAGLVVGEIAVGEMSSLEKVVKESRNSYKKVVLAQETVDGVKVDGIDTNLAVMKELLLPVMEGGKWLISLIHWDDPMKSLVFCLVLTYVILRGWLGYTVGLMIILLAIFMVLTRIFNQGRPVDELKVIAPPPMNTVEQLLAVQNAISQAEQFIQDGNIVLLKFRGLLLSIFPQATEKFAFTLLCVALILAFMPSKYIILLAFLETFTRYSPPRTASTERWTRRLREWWFSIPAAPVVLVPEREKEDKKKK</sequence>
<proteinExistence type="predicted"/>
<accession>A0A835MVS6</accession>
<gene>
    <name evidence="2" type="ORF">SADUNF_Sadunf12G0041100</name>
</gene>
<protein>
    <submittedName>
        <fullName evidence="2">Uncharacterized protein</fullName>
    </submittedName>
</protein>
<keyword evidence="3" id="KW-1185">Reference proteome</keyword>